<evidence type="ECO:0000259" key="1">
    <source>
        <dbReference type="Pfam" id="PF13475"/>
    </source>
</evidence>
<proteinExistence type="predicted"/>
<reference evidence="2" key="1">
    <citation type="journal article" date="2018" name="Genome Biol.">
        <title>SKESA: strategic k-mer extension for scrupulous assemblies.</title>
        <authorList>
            <person name="Souvorov A."/>
            <person name="Agarwala R."/>
            <person name="Lipman D.J."/>
        </authorList>
    </citation>
    <scope>NUCLEOTIDE SEQUENCE</scope>
    <source>
        <strain evidence="2">HN1000</strain>
    </source>
</reference>
<comment type="caution">
    <text evidence="2">The sequence shown here is derived from an EMBL/GenBank/DDBJ whole genome shotgun (WGS) entry which is preliminary data.</text>
</comment>
<name>A0AAN6A7W7_CLODI</name>
<feature type="domain" description="DUF4116" evidence="1">
    <location>
        <begin position="30"/>
        <end position="69"/>
    </location>
</feature>
<dbReference type="Pfam" id="PF13475">
    <property type="entry name" value="DUF4116"/>
    <property type="match status" value="1"/>
</dbReference>
<gene>
    <name evidence="2" type="ORF">KRM00_004178</name>
</gene>
<organism evidence="2 3">
    <name type="scientific">Clostridioides difficile</name>
    <name type="common">Peptoclostridium difficile</name>
    <dbReference type="NCBI Taxonomy" id="1496"/>
    <lineage>
        <taxon>Bacteria</taxon>
        <taxon>Bacillati</taxon>
        <taxon>Bacillota</taxon>
        <taxon>Clostridia</taxon>
        <taxon>Peptostreptococcales</taxon>
        <taxon>Peptostreptococcaceae</taxon>
        <taxon>Clostridioides</taxon>
    </lineage>
</organism>
<evidence type="ECO:0000313" key="3">
    <source>
        <dbReference type="Proteomes" id="UP000878956"/>
    </source>
</evidence>
<reference evidence="2" key="2">
    <citation type="submission" date="2021-06" db="EMBL/GenBank/DDBJ databases">
        <authorList>
            <consortium name="NCBI Pathogen Detection Project"/>
        </authorList>
    </citation>
    <scope>NUCLEOTIDE SEQUENCE</scope>
    <source>
        <strain evidence="2">HN1000</strain>
    </source>
</reference>
<protein>
    <submittedName>
        <fullName evidence="2">DUF4116 domain-containing protein</fullName>
    </submittedName>
</protein>
<dbReference type="Proteomes" id="UP000878956">
    <property type="component" value="Unassembled WGS sequence"/>
</dbReference>
<dbReference type="AlphaFoldDB" id="A0AAN6A7W7"/>
<dbReference type="EMBL" id="DAEPXK010000114">
    <property type="protein sequence ID" value="HBH1544620.1"/>
    <property type="molecule type" value="Genomic_DNA"/>
</dbReference>
<sequence length="179" mass="21218">MKEVSLDEIKKFPWKIKEYALYYVEEQSDEICIEAVKENGYALKYVEKQTPKICIEAVKENGCALKYVKWNELEGKFLKDQTEEICIEALKQNKLAIIYIKDKNKYLEELNIKYLEAQGEAREVISIEKNGEWLFTVGCQRNITKEEFIYRIYNTNGGFDLENGINVHRQIYLDFLEKF</sequence>
<evidence type="ECO:0000313" key="2">
    <source>
        <dbReference type="EMBL" id="HBH1544620.1"/>
    </source>
</evidence>
<dbReference type="InterPro" id="IPR025197">
    <property type="entry name" value="DUF4116"/>
</dbReference>
<accession>A0AAN6A7W7</accession>